<dbReference type="InterPro" id="IPR036074">
    <property type="entry name" value="CbiD_sf"/>
</dbReference>
<comment type="function">
    <text evidence="5">Catalyzes the methylation of C-1 in cobalt-precorrin-5B to form cobalt-precorrin-6A.</text>
</comment>
<dbReference type="PIRSF" id="PIRSF026782">
    <property type="entry name" value="CbiD"/>
    <property type="match status" value="1"/>
</dbReference>
<comment type="caution">
    <text evidence="6">The sequence shown here is derived from an EMBL/GenBank/DDBJ whole genome shotgun (WGS) entry which is preliminary data.</text>
</comment>
<protein>
    <recommendedName>
        <fullName evidence="5">Cobalt-precorrin-5B C(1)-methyltransferase</fullName>
        <ecNumber evidence="5">2.1.1.195</ecNumber>
    </recommendedName>
    <alternativeName>
        <fullName evidence="5">Cobalt-precorrin-6A synthase</fullName>
    </alternativeName>
</protein>
<comment type="catalytic activity">
    <reaction evidence="5">
        <text>Co-precorrin-5B + S-adenosyl-L-methionine = Co-precorrin-6A + S-adenosyl-L-homocysteine</text>
        <dbReference type="Rhea" id="RHEA:26285"/>
        <dbReference type="ChEBI" id="CHEBI:57856"/>
        <dbReference type="ChEBI" id="CHEBI:59789"/>
        <dbReference type="ChEBI" id="CHEBI:60063"/>
        <dbReference type="ChEBI" id="CHEBI:60064"/>
        <dbReference type="EC" id="2.1.1.195"/>
    </reaction>
</comment>
<dbReference type="AlphaFoldDB" id="I7J5Q7"/>
<dbReference type="Proteomes" id="UP000007652">
    <property type="component" value="Unassembled WGS sequence"/>
</dbReference>
<keyword evidence="4 5" id="KW-0949">S-adenosyl-L-methionine</keyword>
<evidence type="ECO:0000313" key="6">
    <source>
        <dbReference type="EMBL" id="CCJ33937.1"/>
    </source>
</evidence>
<comment type="pathway">
    <text evidence="5">Cofactor biosynthesis; adenosylcobalamin biosynthesis; cob(II)yrinate a,c-diamide from sirohydrochlorin (anaerobic route): step 6/10.</text>
</comment>
<keyword evidence="3 5" id="KW-0808">Transferase</keyword>
<reference evidence="6 7" key="1">
    <citation type="journal article" date="2011" name="J. Bacteriol.">
        <title>Draft genome sequence of Caloramator australicus strain RC3T, a thermoanaerobe from the Great Artesian Basin of Australia.</title>
        <authorList>
            <person name="Ogg C.D."/>
            <person name="Patel B.K.C."/>
        </authorList>
    </citation>
    <scope>NUCLEOTIDE SEQUENCE [LARGE SCALE GENOMIC DNA]</scope>
    <source>
        <strain evidence="6 7">RC3</strain>
    </source>
</reference>
<dbReference type="PANTHER" id="PTHR35863">
    <property type="entry name" value="COBALT-PRECORRIN-5B C(1)-METHYLTRANSFERASE"/>
    <property type="match status" value="1"/>
</dbReference>
<keyword evidence="1 5" id="KW-0169">Cobalamin biosynthesis</keyword>
<accession>I7J5Q7</accession>
<dbReference type="GO" id="GO:0032259">
    <property type="term" value="P:methylation"/>
    <property type="evidence" value="ECO:0007669"/>
    <property type="project" value="UniProtKB-KW"/>
</dbReference>
<dbReference type="EMBL" id="CAKP01000096">
    <property type="protein sequence ID" value="CCJ33937.1"/>
    <property type="molecule type" value="Genomic_DNA"/>
</dbReference>
<dbReference type="eggNOG" id="COG1903">
    <property type="taxonomic scope" value="Bacteria"/>
</dbReference>
<dbReference type="Pfam" id="PF01888">
    <property type="entry name" value="CbiD"/>
    <property type="match status" value="1"/>
</dbReference>
<dbReference type="GO" id="GO:0019251">
    <property type="term" value="P:anaerobic cobalamin biosynthetic process"/>
    <property type="evidence" value="ECO:0007669"/>
    <property type="project" value="UniProtKB-UniRule"/>
</dbReference>
<dbReference type="EC" id="2.1.1.195" evidence="5"/>
<dbReference type="InterPro" id="IPR002748">
    <property type="entry name" value="CbiD"/>
</dbReference>
<dbReference type="PANTHER" id="PTHR35863:SF1">
    <property type="entry name" value="COBALT-PRECORRIN-5B C(1)-METHYLTRANSFERASE"/>
    <property type="match status" value="1"/>
</dbReference>
<dbReference type="NCBIfam" id="TIGR00312">
    <property type="entry name" value="cbiD"/>
    <property type="match status" value="1"/>
</dbReference>
<comment type="similarity">
    <text evidence="5">Belongs to the CbiD family.</text>
</comment>
<dbReference type="HAMAP" id="MF_00787">
    <property type="entry name" value="CbiD"/>
    <property type="match status" value="1"/>
</dbReference>
<keyword evidence="7" id="KW-1185">Reference proteome</keyword>
<name>I7J5Q7_9CLOT</name>
<proteinExistence type="inferred from homology"/>
<gene>
    <name evidence="5" type="primary">cbiD</name>
    <name evidence="6" type="ORF">CAAU_1853</name>
</gene>
<dbReference type="GO" id="GO:0043780">
    <property type="term" value="F:cobalt-precorrin-5B C1-methyltransferase activity"/>
    <property type="evidence" value="ECO:0007669"/>
    <property type="project" value="RHEA"/>
</dbReference>
<dbReference type="SUPFAM" id="SSF111342">
    <property type="entry name" value="CbiD-like"/>
    <property type="match status" value="1"/>
</dbReference>
<evidence type="ECO:0000256" key="1">
    <source>
        <dbReference type="ARBA" id="ARBA00022573"/>
    </source>
</evidence>
<dbReference type="OrthoDB" id="6439987at2"/>
<dbReference type="STRING" id="857293.CAAU_1853"/>
<dbReference type="UniPathway" id="UPA00148">
    <property type="reaction ID" value="UER00227"/>
</dbReference>
<sequence length="353" mass="39374">MMEYVIHEGKKLRLGYTTGSCAAAATKAALLKLLGVETKFVEIKTPEGITLKIKVIECFKEGEFAVASVKKDAGDDVDVTDKIKIYSKVKLRQDGKVNIDGGIGIGRFIEDSPFGKKGEAAINKVPREMIKEAIMEVYPKGADVLIFAPDGIEIAKKTYNPKIGIVGGISIIGTKGIVYPMSDDAMKKTIYMQLDILIRKSNQVIFTFGNHGEEFVKKNGIKGDIIKTSNYIGDALLYAKEVGFKKITIVGHIGKMCKLSIGAFNTHSKVVDSRMEAFVYYLAKKRCPYEIIQRVEKFKTAEEVAAFIKERGYDVIFNDMKQGIIDRIRNYISDYDIELDVIIYTFKDGRVVQ</sequence>
<evidence type="ECO:0000256" key="3">
    <source>
        <dbReference type="ARBA" id="ARBA00022679"/>
    </source>
</evidence>
<evidence type="ECO:0000256" key="4">
    <source>
        <dbReference type="ARBA" id="ARBA00022691"/>
    </source>
</evidence>
<organism evidence="6 7">
    <name type="scientific">Caloramator australicus RC3</name>
    <dbReference type="NCBI Taxonomy" id="857293"/>
    <lineage>
        <taxon>Bacteria</taxon>
        <taxon>Bacillati</taxon>
        <taxon>Bacillota</taxon>
        <taxon>Clostridia</taxon>
        <taxon>Eubacteriales</taxon>
        <taxon>Clostridiaceae</taxon>
        <taxon>Caloramator</taxon>
    </lineage>
</organism>
<evidence type="ECO:0000256" key="2">
    <source>
        <dbReference type="ARBA" id="ARBA00022603"/>
    </source>
</evidence>
<dbReference type="Gene3D" id="3.30.2110.10">
    <property type="entry name" value="CbiD-like"/>
    <property type="match status" value="1"/>
</dbReference>
<keyword evidence="2 5" id="KW-0489">Methyltransferase</keyword>
<evidence type="ECO:0000256" key="5">
    <source>
        <dbReference type="HAMAP-Rule" id="MF_00787"/>
    </source>
</evidence>
<evidence type="ECO:0000313" key="7">
    <source>
        <dbReference type="Proteomes" id="UP000007652"/>
    </source>
</evidence>